<feature type="transmembrane region" description="Helical" evidence="6">
    <location>
        <begin position="366"/>
        <end position="384"/>
    </location>
</feature>
<protein>
    <submittedName>
        <fullName evidence="7">Multidrug resistance protein MdtO</fullName>
    </submittedName>
</protein>
<evidence type="ECO:0000313" key="8">
    <source>
        <dbReference type="Proteomes" id="UP000292958"/>
    </source>
</evidence>
<sequence length="588" mass="63041">MPTRWNRLITAIHDELKPYPGRTLGTFRDALAIVLAMIAAMVLQLPGISLALALILLLQRESAGVTFRTALEIAGGAALGLAGVLLWVQATDGVEVMRFLGVALLVFTAGFGMAASRFPLVCTMFGFYGFVFLSSWDTHRSASAIVTTSLYQLASLCLALGTAVVVNFFFANRHPAEALHEELHKRLQLLCEVFQALASATSHRQAFSALHHKLLQLAAAGDAPLNQLYEEAKSYGAELEPGLHFRIGLLARSMNTAAVLPFEEHDAPSAAALASICETLLGGSAKPLPLPPHASIAARSLYLRLSQYATGAQVTAPAPQARVEPATSFALFRPDAFRNTAASMYALKLTLSAMICYTLYNAIAWPGILTCVVTVLFTGLSTTGAMKQRQIFRLSGTCIGGAIALFSESVFFPNMDSITSLVLLAGAVALLSAWVSRSPSIGSVGVQITFAFFLTSLTGFSASATIAPARDRVIGVALGIAAMWLVFDQLWPLRPSQALRQIRDRIATSRDAVFAASTLASLGTLRQQVSADLATMQTLTLSAAFDFGHERGREFIRSRRLGREIEAAAAEFYLALHSLEVVGADHRH</sequence>
<keyword evidence="5 6" id="KW-0472">Membrane</keyword>
<reference evidence="7 8" key="1">
    <citation type="submission" date="2019-02" db="EMBL/GenBank/DDBJ databases">
        <title>Genomic Encyclopedia of Archaeal and Bacterial Type Strains, Phase II (KMG-II): from individual species to whole genera.</title>
        <authorList>
            <person name="Goeker M."/>
        </authorList>
    </citation>
    <scope>NUCLEOTIDE SEQUENCE [LARGE SCALE GENOMIC DNA]</scope>
    <source>
        <strain evidence="7 8">DSM 18101</strain>
    </source>
</reference>
<comment type="caution">
    <text evidence="7">The sequence shown here is derived from an EMBL/GenBank/DDBJ whole genome shotgun (WGS) entry which is preliminary data.</text>
</comment>
<feature type="transmembrane region" description="Helical" evidence="6">
    <location>
        <begin position="70"/>
        <end position="90"/>
    </location>
</feature>
<dbReference type="OrthoDB" id="105720at2"/>
<comment type="subcellular location">
    <subcellularLocation>
        <location evidence="1">Cell membrane</location>
        <topology evidence="1">Multi-pass membrane protein</topology>
    </subcellularLocation>
</comment>
<evidence type="ECO:0000256" key="5">
    <source>
        <dbReference type="ARBA" id="ARBA00023136"/>
    </source>
</evidence>
<feature type="transmembrane region" description="Helical" evidence="6">
    <location>
        <begin position="150"/>
        <end position="170"/>
    </location>
</feature>
<feature type="transmembrane region" description="Helical" evidence="6">
    <location>
        <begin position="473"/>
        <end position="493"/>
    </location>
</feature>
<evidence type="ECO:0000256" key="3">
    <source>
        <dbReference type="ARBA" id="ARBA00022692"/>
    </source>
</evidence>
<dbReference type="GO" id="GO:0005886">
    <property type="term" value="C:plasma membrane"/>
    <property type="evidence" value="ECO:0007669"/>
    <property type="project" value="UniProtKB-SubCell"/>
</dbReference>
<dbReference type="Proteomes" id="UP000292958">
    <property type="component" value="Unassembled WGS sequence"/>
</dbReference>
<keyword evidence="3 6" id="KW-0812">Transmembrane</keyword>
<feature type="transmembrane region" description="Helical" evidence="6">
    <location>
        <begin position="96"/>
        <end position="113"/>
    </location>
</feature>
<dbReference type="PANTHER" id="PTHR30509">
    <property type="entry name" value="P-HYDROXYBENZOIC ACID EFFLUX PUMP SUBUNIT-RELATED"/>
    <property type="match status" value="1"/>
</dbReference>
<gene>
    <name evidence="7" type="ORF">BDD14_2789</name>
</gene>
<dbReference type="RefSeq" id="WP_130419216.1">
    <property type="nucleotide sequence ID" value="NZ_SHKW01000001.1"/>
</dbReference>
<keyword evidence="4 6" id="KW-1133">Transmembrane helix</keyword>
<evidence type="ECO:0000256" key="1">
    <source>
        <dbReference type="ARBA" id="ARBA00004651"/>
    </source>
</evidence>
<dbReference type="EMBL" id="SHKW01000001">
    <property type="protein sequence ID" value="RZU41281.1"/>
    <property type="molecule type" value="Genomic_DNA"/>
</dbReference>
<accession>A0A4Q7YVT8</accession>
<dbReference type="PANTHER" id="PTHR30509:SF9">
    <property type="entry name" value="MULTIDRUG RESISTANCE PROTEIN MDTO"/>
    <property type="match status" value="1"/>
</dbReference>
<feature type="transmembrane region" description="Helical" evidence="6">
    <location>
        <begin position="448"/>
        <end position="467"/>
    </location>
</feature>
<feature type="transmembrane region" description="Helical" evidence="6">
    <location>
        <begin position="391"/>
        <end position="412"/>
    </location>
</feature>
<dbReference type="AlphaFoldDB" id="A0A4Q7YVT8"/>
<evidence type="ECO:0000313" key="7">
    <source>
        <dbReference type="EMBL" id="RZU41281.1"/>
    </source>
</evidence>
<keyword evidence="2" id="KW-1003">Cell membrane</keyword>
<organism evidence="7 8">
    <name type="scientific">Edaphobacter modestus</name>
    <dbReference type="NCBI Taxonomy" id="388466"/>
    <lineage>
        <taxon>Bacteria</taxon>
        <taxon>Pseudomonadati</taxon>
        <taxon>Acidobacteriota</taxon>
        <taxon>Terriglobia</taxon>
        <taxon>Terriglobales</taxon>
        <taxon>Acidobacteriaceae</taxon>
        <taxon>Edaphobacter</taxon>
    </lineage>
</organism>
<feature type="transmembrane region" description="Helical" evidence="6">
    <location>
        <begin position="30"/>
        <end position="58"/>
    </location>
</feature>
<feature type="transmembrane region" description="Helical" evidence="6">
    <location>
        <begin position="418"/>
        <end position="436"/>
    </location>
</feature>
<evidence type="ECO:0000256" key="2">
    <source>
        <dbReference type="ARBA" id="ARBA00022475"/>
    </source>
</evidence>
<evidence type="ECO:0000256" key="4">
    <source>
        <dbReference type="ARBA" id="ARBA00022989"/>
    </source>
</evidence>
<name>A0A4Q7YVT8_9BACT</name>
<keyword evidence="8" id="KW-1185">Reference proteome</keyword>
<proteinExistence type="predicted"/>
<evidence type="ECO:0000256" key="6">
    <source>
        <dbReference type="SAM" id="Phobius"/>
    </source>
</evidence>